<name>A0AAN6YDX1_9PEZI</name>
<evidence type="ECO:0000313" key="2">
    <source>
        <dbReference type="EMBL" id="KAK4216836.1"/>
    </source>
</evidence>
<protein>
    <submittedName>
        <fullName evidence="2">Uncharacterized protein</fullName>
    </submittedName>
</protein>
<evidence type="ECO:0000313" key="3">
    <source>
        <dbReference type="Proteomes" id="UP001301769"/>
    </source>
</evidence>
<reference evidence="2" key="1">
    <citation type="journal article" date="2023" name="Mol. Phylogenet. Evol.">
        <title>Genome-scale phylogeny and comparative genomics of the fungal order Sordariales.</title>
        <authorList>
            <person name="Hensen N."/>
            <person name="Bonometti L."/>
            <person name="Westerberg I."/>
            <person name="Brannstrom I.O."/>
            <person name="Guillou S."/>
            <person name="Cros-Aarteil S."/>
            <person name="Calhoun S."/>
            <person name="Haridas S."/>
            <person name="Kuo A."/>
            <person name="Mondo S."/>
            <person name="Pangilinan J."/>
            <person name="Riley R."/>
            <person name="LaButti K."/>
            <person name="Andreopoulos B."/>
            <person name="Lipzen A."/>
            <person name="Chen C."/>
            <person name="Yan M."/>
            <person name="Daum C."/>
            <person name="Ng V."/>
            <person name="Clum A."/>
            <person name="Steindorff A."/>
            <person name="Ohm R.A."/>
            <person name="Martin F."/>
            <person name="Silar P."/>
            <person name="Natvig D.O."/>
            <person name="Lalanne C."/>
            <person name="Gautier V."/>
            <person name="Ament-Velasquez S.L."/>
            <person name="Kruys A."/>
            <person name="Hutchinson M.I."/>
            <person name="Powell A.J."/>
            <person name="Barry K."/>
            <person name="Miller A.N."/>
            <person name="Grigoriev I.V."/>
            <person name="Debuchy R."/>
            <person name="Gladieux P."/>
            <person name="Hiltunen Thoren M."/>
            <person name="Johannesson H."/>
        </authorList>
    </citation>
    <scope>NUCLEOTIDE SEQUENCE</scope>
    <source>
        <strain evidence="2">PSN293</strain>
    </source>
</reference>
<feature type="region of interest" description="Disordered" evidence="1">
    <location>
        <begin position="865"/>
        <end position="902"/>
    </location>
</feature>
<reference evidence="2" key="2">
    <citation type="submission" date="2023-05" db="EMBL/GenBank/DDBJ databases">
        <authorList>
            <consortium name="Lawrence Berkeley National Laboratory"/>
            <person name="Steindorff A."/>
            <person name="Hensen N."/>
            <person name="Bonometti L."/>
            <person name="Westerberg I."/>
            <person name="Brannstrom I.O."/>
            <person name="Guillou S."/>
            <person name="Cros-Aarteil S."/>
            <person name="Calhoun S."/>
            <person name="Haridas S."/>
            <person name="Kuo A."/>
            <person name="Mondo S."/>
            <person name="Pangilinan J."/>
            <person name="Riley R."/>
            <person name="Labutti K."/>
            <person name="Andreopoulos B."/>
            <person name="Lipzen A."/>
            <person name="Chen C."/>
            <person name="Yanf M."/>
            <person name="Daum C."/>
            <person name="Ng V."/>
            <person name="Clum A."/>
            <person name="Ohm R."/>
            <person name="Martin F."/>
            <person name="Silar P."/>
            <person name="Natvig D."/>
            <person name="Lalanne C."/>
            <person name="Gautier V."/>
            <person name="Ament-Velasquez S.L."/>
            <person name="Kruys A."/>
            <person name="Hutchinson M.I."/>
            <person name="Powell A.J."/>
            <person name="Barry K."/>
            <person name="Miller A.N."/>
            <person name="Grigoriev I.V."/>
            <person name="Debuchy R."/>
            <person name="Gladieux P."/>
            <person name="Thoren M.H."/>
            <person name="Johannesson H."/>
        </authorList>
    </citation>
    <scope>NUCLEOTIDE SEQUENCE</scope>
    <source>
        <strain evidence="2">PSN293</strain>
    </source>
</reference>
<evidence type="ECO:0000256" key="1">
    <source>
        <dbReference type="SAM" id="MobiDB-lite"/>
    </source>
</evidence>
<keyword evidence="3" id="KW-1185">Reference proteome</keyword>
<feature type="compositionally biased region" description="Acidic residues" evidence="1">
    <location>
        <begin position="585"/>
        <end position="610"/>
    </location>
</feature>
<accession>A0AAN6YDX1</accession>
<dbReference type="EMBL" id="MU858064">
    <property type="protein sequence ID" value="KAK4216836.1"/>
    <property type="molecule type" value="Genomic_DNA"/>
</dbReference>
<feature type="region of interest" description="Disordered" evidence="1">
    <location>
        <begin position="570"/>
        <end position="610"/>
    </location>
</feature>
<organism evidence="2 3">
    <name type="scientific">Rhypophila decipiens</name>
    <dbReference type="NCBI Taxonomy" id="261697"/>
    <lineage>
        <taxon>Eukaryota</taxon>
        <taxon>Fungi</taxon>
        <taxon>Dikarya</taxon>
        <taxon>Ascomycota</taxon>
        <taxon>Pezizomycotina</taxon>
        <taxon>Sordariomycetes</taxon>
        <taxon>Sordariomycetidae</taxon>
        <taxon>Sordariales</taxon>
        <taxon>Naviculisporaceae</taxon>
        <taxon>Rhypophila</taxon>
    </lineage>
</organism>
<sequence>MSDKACLVNLPEPILHRILEFLAPQVVAHPGPNGELQTTGPEYSLCQNALDALSKTSKSGRRLSLSYLYRNPVFVGPRVGLRHIQRFAEVLLQHPRRGSWVRKLMWQLPYPDREGEGDPFSLMHPERGWVHQVEEMRRLTLRLPSDQSPAVRRLTKLNLEANLFPARGLGAIAFPILALTTRLRELVIWDSGHWYQQMPDDAARDPFFLLSSRFKPPRLSRTGRAIGPTFPPPELETMSLYELGNSDIHDKENDGRVVYTATVASISSMRSNFQLSGLLNEMDNKLDTSRNHQTLPVNPTHFQPSRILKASAESYLHIRSALEKARNLPLCLDGERSNTNWRLHIDWLQELPGNKTERKMFASDLDDLDERNETFSRTITRCQRNIRDKIPIVSGVSLHYPLAWLISEAWARPGDRPDWNQPLWKLRILHPHHARPARYLQGTDVNFGQYLQRGMSDVPCLAVPLQLRPADRQQIYGSLDTSELKFVTELEITVEGLWGPMTTAMRMLEKYEDCVTCSLDRCGKCLKHLDLQQLRAMRRKAINRLPPNLVTLRLVDWFAEYHDVSTNLERHEARHQQADPATANDDQDDNDDDEDMNEDEDVDEDEDMDEDEHNKYFIDDNGTLFDPRADHSTYFYPQDTFTFPGAEQGNQPNRELWKQAHFMDSLTRRYIRALEHGLVQPFPSSSEERPTSFRQRRSLRRIEFVYTPLRQADTGDAWVTYHVWRTWYASLEYQTLVEKLGKAGMEFVFTIKVFRKQCAKTVELTASKPSLPGSGTYTAVIEHLFQFLLSSSRQDPHPILQARFKPPLARSSAMFSPRNHYLTEGEEGQPSPLSPPKTAHGGGSTRRLIQQRVIPAACHQKSSILVALPERTEGPKKQRVEDEGQTSQGAEASNDKRLIEASNDKRLIEVAWPDNSWDSRSRVCRGRGANIARSRGQQWLQSVQRLAQG</sequence>
<dbReference type="Proteomes" id="UP001301769">
    <property type="component" value="Unassembled WGS sequence"/>
</dbReference>
<gene>
    <name evidence="2" type="ORF">QBC37DRAFT_397194</name>
</gene>
<feature type="region of interest" description="Disordered" evidence="1">
    <location>
        <begin position="821"/>
        <end position="846"/>
    </location>
</feature>
<feature type="compositionally biased region" description="Basic and acidic residues" evidence="1">
    <location>
        <begin position="870"/>
        <end position="882"/>
    </location>
</feature>
<dbReference type="AlphaFoldDB" id="A0AAN6YDX1"/>
<comment type="caution">
    <text evidence="2">The sequence shown here is derived from an EMBL/GenBank/DDBJ whole genome shotgun (WGS) entry which is preliminary data.</text>
</comment>
<feature type="compositionally biased region" description="Basic and acidic residues" evidence="1">
    <location>
        <begin position="893"/>
        <end position="902"/>
    </location>
</feature>
<proteinExistence type="predicted"/>